<dbReference type="GO" id="GO:0090729">
    <property type="term" value="F:toxin activity"/>
    <property type="evidence" value="ECO:0007669"/>
    <property type="project" value="UniProtKB-KW"/>
</dbReference>
<organism evidence="8 9">
    <name type="scientific">Thermoproteus uzoniensis (strain 768-20)</name>
    <dbReference type="NCBI Taxonomy" id="999630"/>
    <lineage>
        <taxon>Archaea</taxon>
        <taxon>Thermoproteota</taxon>
        <taxon>Thermoprotei</taxon>
        <taxon>Thermoproteales</taxon>
        <taxon>Thermoproteaceae</taxon>
        <taxon>Thermoproteus</taxon>
    </lineage>
</organism>
<gene>
    <name evidence="6" type="primary">vapC</name>
    <name evidence="8" type="ordered locus">TUZN_0338</name>
</gene>
<dbReference type="InterPro" id="IPR022907">
    <property type="entry name" value="VapC_family"/>
</dbReference>
<dbReference type="AlphaFoldDB" id="F2L2H0"/>
<keyword evidence="5 6" id="KW-0460">Magnesium</keyword>
<reference key="2">
    <citation type="submission" date="2011-03" db="EMBL/GenBank/DDBJ databases">
        <title>Complete genome sequence of the thermoacidophilic crenarchaeon Thermoproteus uzoniensis 768-20.</title>
        <authorList>
            <person name="Mardanov A.V."/>
            <person name="Gumerov V.M."/>
            <person name="Beletsky A.V."/>
            <person name="Prokofeva M.I."/>
            <person name="Bonch-Osmolovskaya E.A."/>
            <person name="Ravin N.V."/>
            <person name="Skryabin K.G."/>
        </authorList>
    </citation>
    <scope>NUCLEOTIDE SEQUENCE</scope>
    <source>
        <strain>768-20</strain>
    </source>
</reference>
<dbReference type="Gene3D" id="3.40.50.1010">
    <property type="entry name" value="5'-nuclease"/>
    <property type="match status" value="1"/>
</dbReference>
<dbReference type="OrthoDB" id="269293at2157"/>
<feature type="domain" description="PIN" evidence="7">
    <location>
        <begin position="4"/>
        <end position="121"/>
    </location>
</feature>
<evidence type="ECO:0000256" key="6">
    <source>
        <dbReference type="HAMAP-Rule" id="MF_00265"/>
    </source>
</evidence>
<dbReference type="EMBL" id="CP002590">
    <property type="protein sequence ID" value="AEA11835.1"/>
    <property type="molecule type" value="Genomic_DNA"/>
</dbReference>
<dbReference type="RefSeq" id="WP_013679171.1">
    <property type="nucleotide sequence ID" value="NC_015315.1"/>
</dbReference>
<dbReference type="InterPro" id="IPR002716">
    <property type="entry name" value="PIN_dom"/>
</dbReference>
<evidence type="ECO:0000313" key="9">
    <source>
        <dbReference type="Proteomes" id="UP000008138"/>
    </source>
</evidence>
<evidence type="ECO:0000259" key="7">
    <source>
        <dbReference type="Pfam" id="PF01850"/>
    </source>
</evidence>
<proteinExistence type="inferred from homology"/>
<dbReference type="PANTHER" id="PTHR35901">
    <property type="entry name" value="RIBONUCLEASE VAPC3"/>
    <property type="match status" value="1"/>
</dbReference>
<dbReference type="PANTHER" id="PTHR35901:SF1">
    <property type="entry name" value="EXONUCLEASE VAPC9"/>
    <property type="match status" value="1"/>
</dbReference>
<name>F2L2H0_THEU7</name>
<dbReference type="GeneID" id="10359884"/>
<evidence type="ECO:0000256" key="5">
    <source>
        <dbReference type="ARBA" id="ARBA00022842"/>
    </source>
</evidence>
<dbReference type="InterPro" id="IPR029060">
    <property type="entry name" value="PIN-like_dom_sf"/>
</dbReference>
<dbReference type="GO" id="GO:0004540">
    <property type="term" value="F:RNA nuclease activity"/>
    <property type="evidence" value="ECO:0007669"/>
    <property type="project" value="InterPro"/>
</dbReference>
<dbReference type="HOGENOM" id="CLU_121774_1_0_2"/>
<keyword evidence="9" id="KW-1185">Reference proteome</keyword>
<dbReference type="GO" id="GO:0016787">
    <property type="term" value="F:hydrolase activity"/>
    <property type="evidence" value="ECO:0007669"/>
    <property type="project" value="UniProtKB-KW"/>
</dbReference>
<dbReference type="STRING" id="999630.TUZN_0338"/>
<dbReference type="InterPro" id="IPR044153">
    <property type="entry name" value="PIN_Pae0151-like"/>
</dbReference>
<evidence type="ECO:0000256" key="3">
    <source>
        <dbReference type="ARBA" id="ARBA00022723"/>
    </source>
</evidence>
<dbReference type="Proteomes" id="UP000008138">
    <property type="component" value="Chromosome"/>
</dbReference>
<dbReference type="EC" id="3.1.-.-" evidence="6"/>
<keyword evidence="3 6" id="KW-0479">Metal-binding</keyword>
<dbReference type="CDD" id="cd09873">
    <property type="entry name" value="PIN_Pae0151-like"/>
    <property type="match status" value="1"/>
</dbReference>
<keyword evidence="1 6" id="KW-1277">Toxin-antitoxin system</keyword>
<dbReference type="KEGG" id="tuz:TUZN_0338"/>
<keyword evidence="2 6" id="KW-0540">Nuclease</keyword>
<dbReference type="HAMAP" id="MF_00265">
    <property type="entry name" value="VapC_Nob1"/>
    <property type="match status" value="1"/>
</dbReference>
<comment type="function">
    <text evidence="6">Toxic component of a toxin-antitoxin (TA) system. An RNase.</text>
</comment>
<keyword evidence="6" id="KW-0800">Toxin</keyword>
<sequence length="138" mass="15515">MRLVVDASVVVKWALPEPHHQEARRLRDDHLAGRVRAAAPPCLWLEVASALRKYVIRGIIGRDKAVEALRLLHQTDIEIIDVEPARVLETALRLGVTVYDAAYISLAESLGVDFYTADEKLLGRTNAKHITQYKRPRG</sequence>
<comment type="similarity">
    <text evidence="6">Belongs to the PINc/VapC protein family.</text>
</comment>
<dbReference type="GO" id="GO:0000287">
    <property type="term" value="F:magnesium ion binding"/>
    <property type="evidence" value="ECO:0007669"/>
    <property type="project" value="UniProtKB-UniRule"/>
</dbReference>
<comment type="cofactor">
    <cofactor evidence="6">
        <name>Mg(2+)</name>
        <dbReference type="ChEBI" id="CHEBI:18420"/>
    </cofactor>
</comment>
<dbReference type="eggNOG" id="arCOG00727">
    <property type="taxonomic scope" value="Archaea"/>
</dbReference>
<evidence type="ECO:0000256" key="2">
    <source>
        <dbReference type="ARBA" id="ARBA00022722"/>
    </source>
</evidence>
<protein>
    <recommendedName>
        <fullName evidence="6">Ribonuclease VapC</fullName>
        <shortName evidence="6">RNase VapC</shortName>
        <ecNumber evidence="6">3.1.-.-</ecNumber>
    </recommendedName>
    <alternativeName>
        <fullName evidence="6">Putative toxin VapC</fullName>
    </alternativeName>
</protein>
<reference evidence="8 9" key="1">
    <citation type="journal article" date="2011" name="J. Bacteriol.">
        <title>Complete genome sequence of the thermoacidophilic crenarchaeon Thermoproteus uzoniensis 768-20.</title>
        <authorList>
            <person name="Mardanov A.V."/>
            <person name="Gumerov V.M."/>
            <person name="Beletsky A.V."/>
            <person name="Prokofeva M.I."/>
            <person name="Bonch-Osmolovskaya E.A."/>
            <person name="Ravin N.V."/>
            <person name="Skryabin K.G."/>
        </authorList>
    </citation>
    <scope>NUCLEOTIDE SEQUENCE [LARGE SCALE GENOMIC DNA]</scope>
    <source>
        <strain evidence="8 9">768-20</strain>
    </source>
</reference>
<evidence type="ECO:0000313" key="8">
    <source>
        <dbReference type="EMBL" id="AEA11835.1"/>
    </source>
</evidence>
<feature type="binding site" evidence="6">
    <location>
        <position position="6"/>
    </location>
    <ligand>
        <name>Mg(2+)</name>
        <dbReference type="ChEBI" id="CHEBI:18420"/>
    </ligand>
</feature>
<keyword evidence="4 6" id="KW-0378">Hydrolase</keyword>
<feature type="binding site" evidence="6">
    <location>
        <position position="100"/>
    </location>
    <ligand>
        <name>Mg(2+)</name>
        <dbReference type="ChEBI" id="CHEBI:18420"/>
    </ligand>
</feature>
<evidence type="ECO:0000256" key="4">
    <source>
        <dbReference type="ARBA" id="ARBA00022801"/>
    </source>
</evidence>
<accession>F2L2H0</accession>
<dbReference type="Pfam" id="PF01850">
    <property type="entry name" value="PIN"/>
    <property type="match status" value="1"/>
</dbReference>
<dbReference type="InterPro" id="IPR051619">
    <property type="entry name" value="TypeII_TA_RNase_PINc/VapC"/>
</dbReference>
<evidence type="ECO:0000256" key="1">
    <source>
        <dbReference type="ARBA" id="ARBA00022649"/>
    </source>
</evidence>
<dbReference type="SUPFAM" id="SSF88723">
    <property type="entry name" value="PIN domain-like"/>
    <property type="match status" value="1"/>
</dbReference>